<organism evidence="3">
    <name type="scientific">Myoviridae sp. ctLtm40</name>
    <dbReference type="NCBI Taxonomy" id="2826641"/>
    <lineage>
        <taxon>Viruses</taxon>
        <taxon>Duplodnaviria</taxon>
        <taxon>Heunggongvirae</taxon>
        <taxon>Uroviricota</taxon>
        <taxon>Caudoviricetes</taxon>
    </lineage>
</organism>
<reference evidence="3" key="1">
    <citation type="journal article" date="2021" name="Proc. Natl. Acad. Sci. U.S.A.">
        <title>A Catalog of Tens of Thousands of Viruses from Human Metagenomes Reveals Hidden Associations with Chronic Diseases.</title>
        <authorList>
            <person name="Tisza M.J."/>
            <person name="Buck C.B."/>
        </authorList>
    </citation>
    <scope>NUCLEOTIDE SEQUENCE</scope>
    <source>
        <strain evidence="3">CtLtm40</strain>
    </source>
</reference>
<proteinExistence type="predicted"/>
<keyword evidence="1" id="KW-0175">Coiled coil</keyword>
<name>A0A8S5QZP1_9CAUD</name>
<accession>A0A8S5QZP1</accession>
<evidence type="ECO:0000313" key="3">
    <source>
        <dbReference type="EMBL" id="DAE24132.1"/>
    </source>
</evidence>
<keyword evidence="2" id="KW-0812">Transmembrane</keyword>
<keyword evidence="2" id="KW-1133">Transmembrane helix</keyword>
<feature type="transmembrane region" description="Helical" evidence="2">
    <location>
        <begin position="21"/>
        <end position="45"/>
    </location>
</feature>
<evidence type="ECO:0000256" key="1">
    <source>
        <dbReference type="SAM" id="Coils"/>
    </source>
</evidence>
<feature type="transmembrane region" description="Helical" evidence="2">
    <location>
        <begin position="51"/>
        <end position="70"/>
    </location>
</feature>
<protein>
    <submittedName>
        <fullName evidence="3">Uncharacterized protein</fullName>
    </submittedName>
</protein>
<sequence length="104" mass="11901">MAGKRTQAKTKGRKKRMGTMDFILLIVFLCLTVFTIAMIVLFTVYGSVPDTLITCVFATLGGECGILGWIKTTKEKKQERRWQLADMRREKEEAERIAQQTEEP</sequence>
<evidence type="ECO:0000256" key="2">
    <source>
        <dbReference type="SAM" id="Phobius"/>
    </source>
</evidence>
<dbReference type="EMBL" id="BK015769">
    <property type="protein sequence ID" value="DAE24132.1"/>
    <property type="molecule type" value="Genomic_DNA"/>
</dbReference>
<keyword evidence="2" id="KW-0472">Membrane</keyword>
<feature type="coiled-coil region" evidence="1">
    <location>
        <begin position="77"/>
        <end position="104"/>
    </location>
</feature>